<feature type="active site" description="Nucleophile" evidence="14">
    <location>
        <position position="324"/>
    </location>
</feature>
<dbReference type="Pfam" id="PF07685">
    <property type="entry name" value="GATase_3"/>
    <property type="match status" value="1"/>
</dbReference>
<evidence type="ECO:0000256" key="2">
    <source>
        <dbReference type="ARBA" id="ARBA00002197"/>
    </source>
</evidence>
<dbReference type="GO" id="GO:0042242">
    <property type="term" value="F:cobyrinic acid a,c-diamide synthase activity"/>
    <property type="evidence" value="ECO:0007669"/>
    <property type="project" value="UniProtKB-UniRule"/>
</dbReference>
<dbReference type="InterPro" id="IPR011698">
    <property type="entry name" value="GATase_3"/>
</dbReference>
<comment type="pathway">
    <text evidence="3">Nucleoside biosynthesis; alpha-ribazole biosynthesis; alpha-ribazole from 5,6-dimethylbenzimidazole: step 1/2.</text>
</comment>
<dbReference type="SUPFAM" id="SSF52733">
    <property type="entry name" value="Nicotinate mononucleotide:5,6-dimethylbenzimidazole phosphoribosyltransferase (CobT)"/>
    <property type="match status" value="1"/>
</dbReference>
<dbReference type="PROSITE" id="PS51274">
    <property type="entry name" value="GATASE_COBBQ"/>
    <property type="match status" value="1"/>
</dbReference>
<dbReference type="AlphaFoldDB" id="A0A174YPY9"/>
<dbReference type="CDD" id="cd03130">
    <property type="entry name" value="GATase1_CobB"/>
    <property type="match status" value="1"/>
</dbReference>
<dbReference type="InterPro" id="IPR027417">
    <property type="entry name" value="P-loop_NTPase"/>
</dbReference>
<evidence type="ECO:0000259" key="15">
    <source>
        <dbReference type="Pfam" id="PF01656"/>
    </source>
</evidence>
<keyword evidence="8" id="KW-0808">Transferase</keyword>
<dbReference type="PANTHER" id="PTHR43873">
    <property type="entry name" value="COBYRINATE A,C-DIAMIDE SYNTHASE"/>
    <property type="match status" value="1"/>
</dbReference>
<protein>
    <recommendedName>
        <fullName evidence="14">Cobyrinate a,c-diamide synthase</fullName>
        <ecNumber evidence="14">6.3.5.11</ecNumber>
    </recommendedName>
    <alternativeName>
        <fullName evidence="14">Cobyrinic acid a,c-diamide synthetase</fullName>
    </alternativeName>
</protein>
<keyword evidence="11 14" id="KW-0460">Magnesium</keyword>
<dbReference type="GO" id="GO:0008939">
    <property type="term" value="F:nicotinate-nucleotide-dimethylbenzimidazole phosphoribosyltransferase activity"/>
    <property type="evidence" value="ECO:0007669"/>
    <property type="project" value="UniProtKB-UniRule"/>
</dbReference>
<keyword evidence="6 14" id="KW-0436">Ligase</keyword>
<dbReference type="Gene3D" id="1.10.1610.10">
    <property type="match status" value="1"/>
</dbReference>
<dbReference type="GO" id="GO:0005524">
    <property type="term" value="F:ATP binding"/>
    <property type="evidence" value="ECO:0007669"/>
    <property type="project" value="UniProtKB-UniRule"/>
</dbReference>
<comment type="catalytic activity">
    <reaction evidence="13">
        <text>5,6-dimethylbenzimidazole + nicotinate beta-D-ribonucleotide = alpha-ribazole 5'-phosphate + nicotinate + H(+)</text>
        <dbReference type="Rhea" id="RHEA:11196"/>
        <dbReference type="ChEBI" id="CHEBI:15378"/>
        <dbReference type="ChEBI" id="CHEBI:15890"/>
        <dbReference type="ChEBI" id="CHEBI:32544"/>
        <dbReference type="ChEBI" id="CHEBI:57502"/>
        <dbReference type="ChEBI" id="CHEBI:57918"/>
        <dbReference type="EC" id="2.4.2.21"/>
    </reaction>
</comment>
<dbReference type="InterPro" id="IPR036087">
    <property type="entry name" value="Nict_dMeBzImd_PRibTrfase_sf"/>
</dbReference>
<dbReference type="NCBIfam" id="NF000996">
    <property type="entry name" value="PRK00105.1"/>
    <property type="match status" value="1"/>
</dbReference>
<comment type="function">
    <text evidence="2">Catalyzes the synthesis of alpha-ribazole-5'-phosphate from nicotinate mononucleotide (NAMN) and 5,6-dimethylbenzimidazole (DMB).</text>
</comment>
<dbReference type="RefSeq" id="WP_012740458.1">
    <property type="nucleotide sequence ID" value="NZ_CP085937.1"/>
</dbReference>
<dbReference type="InterPro" id="IPR017846">
    <property type="entry name" value="Nict_dMeBzImd_PRibTrfase_bact"/>
</dbReference>
<feature type="domain" description="CobB/CobQ-like glutamine amidotransferase" evidence="16">
    <location>
        <begin position="241"/>
        <end position="427"/>
    </location>
</feature>
<dbReference type="InterPro" id="IPR002586">
    <property type="entry name" value="CobQ/CobB/MinD/ParA_Nub-bd_dom"/>
</dbReference>
<dbReference type="Gene3D" id="3.40.50.10210">
    <property type="match status" value="1"/>
</dbReference>
<accession>A0A174YPY9</accession>
<comment type="cofactor">
    <cofactor evidence="1 14">
        <name>Mg(2+)</name>
        <dbReference type="ChEBI" id="CHEBI:18420"/>
    </cofactor>
</comment>
<comment type="catalytic activity">
    <reaction evidence="14">
        <text>cob(II)yrinate + 2 L-glutamine + 2 ATP + 2 H2O = cob(II)yrinate a,c diamide + 2 L-glutamate + 2 ADP + 2 phosphate + 2 H(+)</text>
        <dbReference type="Rhea" id="RHEA:26289"/>
        <dbReference type="ChEBI" id="CHEBI:15377"/>
        <dbReference type="ChEBI" id="CHEBI:15378"/>
        <dbReference type="ChEBI" id="CHEBI:29985"/>
        <dbReference type="ChEBI" id="CHEBI:30616"/>
        <dbReference type="ChEBI" id="CHEBI:43474"/>
        <dbReference type="ChEBI" id="CHEBI:58359"/>
        <dbReference type="ChEBI" id="CHEBI:58537"/>
        <dbReference type="ChEBI" id="CHEBI:58894"/>
        <dbReference type="ChEBI" id="CHEBI:456216"/>
        <dbReference type="EC" id="6.3.5.11"/>
    </reaction>
</comment>
<evidence type="ECO:0000256" key="10">
    <source>
        <dbReference type="ARBA" id="ARBA00022840"/>
    </source>
</evidence>
<dbReference type="InterPro" id="IPR029062">
    <property type="entry name" value="Class_I_gatase-like"/>
</dbReference>
<dbReference type="PANTHER" id="PTHR43873:SF1">
    <property type="entry name" value="COBYRINATE A,C-DIAMIDE SYNTHASE"/>
    <property type="match status" value="1"/>
</dbReference>
<evidence type="ECO:0000256" key="9">
    <source>
        <dbReference type="ARBA" id="ARBA00022741"/>
    </source>
</evidence>
<dbReference type="OrthoDB" id="9764035at2"/>
<comment type="domain">
    <text evidence="14">Comprises of two domains. The C-terminal domain contains the binding site for glutamine and catalyzes the hydrolysis of this substrate to glutamate and ammonia. The N-terminal domain is anticipated to bind ATP and cobyrinate and catalyzes the ultimate synthesis of the diamide product. The ammonia produced via the glutaminase domain is probably translocated to the adjacent domain via a molecular tunnel, where it reacts with an activated intermediate.</text>
</comment>
<dbReference type="InterPro" id="IPR003200">
    <property type="entry name" value="Nict_dMeBzImd_PRibTrfase"/>
</dbReference>
<sequence>MSRIMIAGTGSGCGKTTIVCGLCQCFKDMGLKTSALKCGPDYIDSMFHSRVLNMRTGNLDSWFCDDETIKYLLARKECESDITIVEGVMGYFDGQGFGTKGSSYDIAGITDTPVILIVNCRGMSNSIGAVIKGYTGYEKDSHIRGVIFNNLSSRLYKDAAQMVKEMGIEPLGYLPYKKEAVLESRHLGLVTSAEVEHFQEKVTCIASQMKETLDIDGILKIAENASENEIHYKEKKKRNLRIAVAKDEAFCFLYEDNLDYLRQSGCELAYFSPLKDSSLPDNIDGLLLYGGYPELHAEELSENISMRKDIADRIRSGLPCIAECGGFLYLHEYLETPEKEKYPMAGIIRGTGYNAGKLQRFGYMSVKAAKDTMLADKNQSFRAHEFHYWNSDCPGSDYEVIKASDNSTASAGYGSDTLYAGFPHIYFYGNENVAERFMDACMKYKENSRQAAELIPELDNIKGINRDAVIKAKAHWNGIAKPLHGLGLMEEIITQIAGIQNTVDVHIDKRAVIVMCADNGIVEEGVTQTGQDVTAVVSCNMADGISSVCRMAACSKTEVIPVNIGIAADKLADGTDVGTYKGLVNRRVMTGTRNFLKEPAMSQEQLIQAVHEGIKQVEWCSEQGYNILATGEMGIGNTTTSTALASILLNLEPEAVTGRGAGLDDSGLKRKVEVITKAKEMYGRYADNPLKLLQSIGGLDIAGLVGVYIGGAVYGIPVVADGVIAAVAALIAVKLQPEINDYIIVSHQGKEPAMKALLDSLGKKAVIHAELALGEGTGAVMMFPLFDMALQVYRENTTFDDIQIAAYEDYGKC</sequence>
<dbReference type="GO" id="GO:0009236">
    <property type="term" value="P:cobalamin biosynthetic process"/>
    <property type="evidence" value="ECO:0007669"/>
    <property type="project" value="UniProtKB-UniRule"/>
</dbReference>
<evidence type="ECO:0000256" key="11">
    <source>
        <dbReference type="ARBA" id="ARBA00022842"/>
    </source>
</evidence>
<proteinExistence type="inferred from homology"/>
<keyword evidence="5 14" id="KW-0169">Cobalamin biosynthesis</keyword>
<gene>
    <name evidence="17" type="primary">cobB_1</name>
    <name evidence="14" type="synonym">cbiA</name>
    <name evidence="17" type="ORF">ERS852490_00140</name>
</gene>
<dbReference type="NCBIfam" id="TIGR00379">
    <property type="entry name" value="cobB"/>
    <property type="match status" value="1"/>
</dbReference>
<evidence type="ECO:0000256" key="12">
    <source>
        <dbReference type="ARBA" id="ARBA00022962"/>
    </source>
</evidence>
<dbReference type="Pfam" id="PF02277">
    <property type="entry name" value="DBI_PRT"/>
    <property type="match status" value="1"/>
</dbReference>
<evidence type="ECO:0000256" key="13">
    <source>
        <dbReference type="ARBA" id="ARBA00047340"/>
    </source>
</evidence>
<comment type="similarity">
    <text evidence="14">Belongs to the CobB/CbiA family.</text>
</comment>
<keyword evidence="10 14" id="KW-0067">ATP-binding</keyword>
<reference evidence="17 18" key="1">
    <citation type="submission" date="2015-09" db="EMBL/GenBank/DDBJ databases">
        <authorList>
            <consortium name="Pathogen Informatics"/>
        </authorList>
    </citation>
    <scope>NUCLEOTIDE SEQUENCE [LARGE SCALE GENOMIC DNA]</scope>
    <source>
        <strain evidence="17 18">2789STDY5834875</strain>
    </source>
</reference>
<keyword evidence="9 14" id="KW-0547">Nucleotide-binding</keyword>
<organism evidence="17 18">
    <name type="scientific">Lachnospira eligens</name>
    <dbReference type="NCBI Taxonomy" id="39485"/>
    <lineage>
        <taxon>Bacteria</taxon>
        <taxon>Bacillati</taxon>
        <taxon>Bacillota</taxon>
        <taxon>Clostridia</taxon>
        <taxon>Lachnospirales</taxon>
        <taxon>Lachnospiraceae</taxon>
        <taxon>Lachnospira</taxon>
    </lineage>
</organism>
<name>A0A174YPY9_9FIRM</name>
<dbReference type="Proteomes" id="UP000095621">
    <property type="component" value="Unassembled WGS sequence"/>
</dbReference>
<evidence type="ECO:0000313" key="17">
    <source>
        <dbReference type="EMBL" id="CUQ74759.1"/>
    </source>
</evidence>
<dbReference type="CDD" id="cd02439">
    <property type="entry name" value="DMB-PRT_CobT"/>
    <property type="match status" value="1"/>
</dbReference>
<keyword evidence="12 14" id="KW-0315">Glutamine amidotransferase</keyword>
<dbReference type="Gene3D" id="3.40.50.300">
    <property type="entry name" value="P-loop containing nucleotide triphosphate hydrolases"/>
    <property type="match status" value="2"/>
</dbReference>
<evidence type="ECO:0000256" key="8">
    <source>
        <dbReference type="ARBA" id="ARBA00022679"/>
    </source>
</evidence>
<dbReference type="HAMAP" id="MF_00027">
    <property type="entry name" value="CobB_CbiA"/>
    <property type="match status" value="1"/>
</dbReference>
<evidence type="ECO:0000256" key="5">
    <source>
        <dbReference type="ARBA" id="ARBA00022573"/>
    </source>
</evidence>
<evidence type="ECO:0000256" key="1">
    <source>
        <dbReference type="ARBA" id="ARBA00001946"/>
    </source>
</evidence>
<dbReference type="Gene3D" id="3.40.50.880">
    <property type="match status" value="1"/>
</dbReference>
<dbReference type="SUPFAM" id="SSF52540">
    <property type="entry name" value="P-loop containing nucleoside triphosphate hydrolases"/>
    <property type="match status" value="1"/>
</dbReference>
<dbReference type="EC" id="6.3.5.11" evidence="14"/>
<dbReference type="NCBIfam" id="TIGR03160">
    <property type="entry name" value="cobT_DBIPRT"/>
    <property type="match status" value="1"/>
</dbReference>
<dbReference type="GeneID" id="41357418"/>
<comment type="pathway">
    <text evidence="14">Cofactor biosynthesis; adenosylcobalamin biosynthesis; cob(II)yrinate a,c-diamide from sirohydrochlorin (anaerobic route): step 10/10.</text>
</comment>
<feature type="domain" description="CobQ/CobB/MinD/ParA nucleotide binding" evidence="15">
    <location>
        <begin position="4"/>
        <end position="180"/>
    </location>
</feature>
<dbReference type="UniPathway" id="UPA00061">
    <property type="reaction ID" value="UER00516"/>
</dbReference>
<dbReference type="SUPFAM" id="SSF52317">
    <property type="entry name" value="Class I glutamine amidotransferase-like"/>
    <property type="match status" value="1"/>
</dbReference>
<dbReference type="EMBL" id="CZBU01000001">
    <property type="protein sequence ID" value="CUQ74759.1"/>
    <property type="molecule type" value="Genomic_DNA"/>
</dbReference>
<dbReference type="Pfam" id="PF01656">
    <property type="entry name" value="CbiA"/>
    <property type="match status" value="1"/>
</dbReference>
<comment type="similarity">
    <text evidence="4">Belongs to the CobT family.</text>
</comment>
<evidence type="ECO:0000259" key="16">
    <source>
        <dbReference type="Pfam" id="PF07685"/>
    </source>
</evidence>
<dbReference type="InterPro" id="IPR023195">
    <property type="entry name" value="Nict_dMeBzImd_PRibTrfase_N"/>
</dbReference>
<comment type="miscellaneous">
    <text evidence="14">The a and c carboxylates of cobyrinate are activated for nucleophilic attack via formation of a phosphorylated intermediate by ATP. CbiA catalyzes first the amidation of the c-carboxylate, and then that of the a-carboxylate.</text>
</comment>
<feature type="site" description="Increases nucleophilicity of active site Cys" evidence="14">
    <location>
        <position position="424"/>
    </location>
</feature>
<comment type="function">
    <text evidence="14">Catalyzes the ATP-dependent amidation of the two carboxylate groups at positions a and c of cobyrinate, using either L-glutamine or ammonia as the nitrogen source.</text>
</comment>
<evidence type="ECO:0000256" key="6">
    <source>
        <dbReference type="ARBA" id="ARBA00022598"/>
    </source>
</evidence>
<dbReference type="UniPathway" id="UPA00148">
    <property type="reaction ID" value="UER00231"/>
</dbReference>
<dbReference type="NCBIfam" id="NF002204">
    <property type="entry name" value="PRK01077.1"/>
    <property type="match status" value="1"/>
</dbReference>
<evidence type="ECO:0000256" key="4">
    <source>
        <dbReference type="ARBA" id="ARBA00007110"/>
    </source>
</evidence>
<evidence type="ECO:0000256" key="7">
    <source>
        <dbReference type="ARBA" id="ARBA00022676"/>
    </source>
</evidence>
<keyword evidence="7" id="KW-0328">Glycosyltransferase</keyword>
<evidence type="ECO:0000313" key="18">
    <source>
        <dbReference type="Proteomes" id="UP000095621"/>
    </source>
</evidence>
<evidence type="ECO:0000256" key="3">
    <source>
        <dbReference type="ARBA" id="ARBA00005049"/>
    </source>
</evidence>
<dbReference type="InterPro" id="IPR004484">
    <property type="entry name" value="CbiA/CobB_synth"/>
</dbReference>
<evidence type="ECO:0000256" key="14">
    <source>
        <dbReference type="HAMAP-Rule" id="MF_00027"/>
    </source>
</evidence>